<protein>
    <recommendedName>
        <fullName evidence="6">MYND-type domain-containing protein</fullName>
    </recommendedName>
</protein>
<name>A0A058Z1M6_FONAL</name>
<sequence>MATHSPPDAPAEPAPPATGGRIFRYSTLSTAHVERLFDSTPALTRKHLLEWAASAAGPSPDCPAFGKPGPTANDTFQGMPLIHRFSTAARPAGADLAPRPTGWSFRALDTLRLCRFAWPAGGIHVTHVPDAPSQETLFGRASRAAQRAGLRAAIGQSLLFEGRAEGATAGRLDTVHIVVVNAPFGGAAAAQEALARLVAVLARVAELDRLSAPGPDQGDEPAAPPGQADPPATHDDDDDDDDDAAYANRLHGALRAEWREYARRAWLAAGPGSQHPSDATLDALLSGVAHALFKLRQEADPALCVLYAVDSTREAGAADPGEAHIVAVFRHTAWIRQNAHLRGLFDSRLYFDAAELEHAARAGLAVRRFEPADATDDGAPVAAASGSGRSPLAFWPTESHPEGTPRPWLRCQRAACPRGLPLARPADEADLSPVAQASRLFLDRSMAEHRDQAAVALERLATEAARAVWKGLLEPNMSHWLDRIPGPGGEHAPAPGDAPSEEDLARQVARVTGAPVPSAGLDAEAFAAAVAAAADHALEVCRQAAGRADFAAGAAPADQVLEWFSDALDRMEARCLTAARGVRHLRDLARCSRCRRVYYCSRECQLQDWTRHKGAECGIPAPRD</sequence>
<dbReference type="GeneID" id="20530205"/>
<dbReference type="Proteomes" id="UP000030693">
    <property type="component" value="Unassembled WGS sequence"/>
</dbReference>
<dbReference type="Pfam" id="PF01753">
    <property type="entry name" value="zf-MYND"/>
    <property type="match status" value="1"/>
</dbReference>
<feature type="domain" description="MYND-type" evidence="6">
    <location>
        <begin position="575"/>
        <end position="617"/>
    </location>
</feature>
<feature type="region of interest" description="Disordered" evidence="5">
    <location>
        <begin position="210"/>
        <end position="244"/>
    </location>
</feature>
<proteinExistence type="predicted"/>
<dbReference type="SUPFAM" id="SSF144232">
    <property type="entry name" value="HIT/MYND zinc finger-like"/>
    <property type="match status" value="1"/>
</dbReference>
<gene>
    <name evidence="7" type="ORF">H696_05480</name>
</gene>
<evidence type="ECO:0000256" key="4">
    <source>
        <dbReference type="PROSITE-ProRule" id="PRU00134"/>
    </source>
</evidence>
<keyword evidence="3" id="KW-0862">Zinc</keyword>
<dbReference type="AlphaFoldDB" id="A0A058Z1M6"/>
<evidence type="ECO:0000256" key="1">
    <source>
        <dbReference type="ARBA" id="ARBA00022723"/>
    </source>
</evidence>
<evidence type="ECO:0000259" key="6">
    <source>
        <dbReference type="PROSITE" id="PS50865"/>
    </source>
</evidence>
<accession>A0A058Z1M6</accession>
<dbReference type="Gene3D" id="6.10.140.2220">
    <property type="match status" value="1"/>
</dbReference>
<feature type="region of interest" description="Disordered" evidence="5">
    <location>
        <begin position="1"/>
        <end position="20"/>
    </location>
</feature>
<dbReference type="EMBL" id="KB932211">
    <property type="protein sequence ID" value="KCV68011.1"/>
    <property type="molecule type" value="Genomic_DNA"/>
</dbReference>
<reference evidence="7" key="1">
    <citation type="submission" date="2013-04" db="EMBL/GenBank/DDBJ databases">
        <title>The Genome Sequence of Fonticula alba ATCC 38817.</title>
        <authorList>
            <consortium name="The Broad Institute Genomics Platform"/>
            <person name="Russ C."/>
            <person name="Cuomo C."/>
            <person name="Burger G."/>
            <person name="Gray M.W."/>
            <person name="Holland P.W.H."/>
            <person name="King N."/>
            <person name="Lang F.B.F."/>
            <person name="Roger A.J."/>
            <person name="Ruiz-Trillo I."/>
            <person name="Brown M."/>
            <person name="Walker B."/>
            <person name="Young S."/>
            <person name="Zeng Q."/>
            <person name="Gargeya S."/>
            <person name="Fitzgerald M."/>
            <person name="Haas B."/>
            <person name="Abouelleil A."/>
            <person name="Allen A.W."/>
            <person name="Alvarado L."/>
            <person name="Arachchi H.M."/>
            <person name="Berlin A.M."/>
            <person name="Chapman S.B."/>
            <person name="Gainer-Dewar J."/>
            <person name="Goldberg J."/>
            <person name="Griggs A."/>
            <person name="Gujja S."/>
            <person name="Hansen M."/>
            <person name="Howarth C."/>
            <person name="Imamovic A."/>
            <person name="Ireland A."/>
            <person name="Larimer J."/>
            <person name="McCowan C."/>
            <person name="Murphy C."/>
            <person name="Pearson M."/>
            <person name="Poon T.W."/>
            <person name="Priest M."/>
            <person name="Roberts A."/>
            <person name="Saif S."/>
            <person name="Shea T."/>
            <person name="Sisk P."/>
            <person name="Sykes S."/>
            <person name="Wortman J."/>
            <person name="Nusbaum C."/>
            <person name="Birren B."/>
        </authorList>
    </citation>
    <scope>NUCLEOTIDE SEQUENCE [LARGE SCALE GENOMIC DNA]</scope>
    <source>
        <strain evidence="7">ATCC 38817</strain>
    </source>
</reference>
<keyword evidence="2 4" id="KW-0863">Zinc-finger</keyword>
<evidence type="ECO:0000256" key="3">
    <source>
        <dbReference type="ARBA" id="ARBA00022833"/>
    </source>
</evidence>
<evidence type="ECO:0000256" key="5">
    <source>
        <dbReference type="SAM" id="MobiDB-lite"/>
    </source>
</evidence>
<dbReference type="InterPro" id="IPR002893">
    <property type="entry name" value="Znf_MYND"/>
</dbReference>
<evidence type="ECO:0000256" key="2">
    <source>
        <dbReference type="ARBA" id="ARBA00022771"/>
    </source>
</evidence>
<evidence type="ECO:0000313" key="8">
    <source>
        <dbReference type="Proteomes" id="UP000030693"/>
    </source>
</evidence>
<feature type="compositionally biased region" description="Pro residues" evidence="5">
    <location>
        <begin position="7"/>
        <end position="16"/>
    </location>
</feature>
<organism evidence="7">
    <name type="scientific">Fonticula alba</name>
    <name type="common">Slime mold</name>
    <dbReference type="NCBI Taxonomy" id="691883"/>
    <lineage>
        <taxon>Eukaryota</taxon>
        <taxon>Rotosphaerida</taxon>
        <taxon>Fonticulaceae</taxon>
        <taxon>Fonticula</taxon>
    </lineage>
</organism>
<keyword evidence="1" id="KW-0479">Metal-binding</keyword>
<keyword evidence="8" id="KW-1185">Reference proteome</keyword>
<feature type="compositionally biased region" description="Acidic residues" evidence="5">
    <location>
        <begin position="235"/>
        <end position="244"/>
    </location>
</feature>
<dbReference type="PROSITE" id="PS50865">
    <property type="entry name" value="ZF_MYND_2"/>
    <property type="match status" value="1"/>
</dbReference>
<dbReference type="GO" id="GO:0008270">
    <property type="term" value="F:zinc ion binding"/>
    <property type="evidence" value="ECO:0007669"/>
    <property type="project" value="UniProtKB-KW"/>
</dbReference>
<evidence type="ECO:0000313" key="7">
    <source>
        <dbReference type="EMBL" id="KCV68011.1"/>
    </source>
</evidence>
<dbReference type="RefSeq" id="XP_009497578.1">
    <property type="nucleotide sequence ID" value="XM_009499303.1"/>
</dbReference>